<dbReference type="GO" id="GO:0016788">
    <property type="term" value="F:hydrolase activity, acting on ester bonds"/>
    <property type="evidence" value="ECO:0007669"/>
    <property type="project" value="InterPro"/>
</dbReference>
<evidence type="ECO:0000313" key="2">
    <source>
        <dbReference type="Proteomes" id="UP000694255"/>
    </source>
</evidence>
<keyword evidence="2" id="KW-1185">Reference proteome</keyword>
<dbReference type="Proteomes" id="UP000694255">
    <property type="component" value="Unassembled WGS sequence"/>
</dbReference>
<name>A0A8J5QI51_9ASCO</name>
<comment type="caution">
    <text evidence="1">The sequence shown here is derived from an EMBL/GenBank/DDBJ whole genome shotgun (WGS) entry which is preliminary data.</text>
</comment>
<dbReference type="PANTHER" id="PTHR47345">
    <property type="entry name" value="CUT9-INTERACTING PROTEIN SCN1"/>
    <property type="match status" value="1"/>
</dbReference>
<accession>A0A8J5QI51</accession>
<dbReference type="AlphaFoldDB" id="A0A8J5QI51"/>
<evidence type="ECO:0000313" key="1">
    <source>
        <dbReference type="EMBL" id="KAG7661268.1"/>
    </source>
</evidence>
<sequence length="344" mass="40114">MNIIKQIGDSHCHLNPECTKEYIQEFIKQLNSTSDDYPDYYFHIMTTQHIDLYLLDQLLSQLNNPKLIVPYFGIHPWFSHLFTIDDIDSENCSKEQKHNHYNKVLKPQPTQELLQCLPNPINLYNHLQSIRNIITKYPNLIYGIGEIGLDKLFRVPNDGYHGNFKYPIKGPHKLSPSRVIFEHQRIIFCEQLKLANELNKQISIHCVRGHGIVYDEFLKYQNIPAILLHSYTGTIEHANAWIRKFKKLKTGQKLYFSLSNYINGDEPKREVLEQLLEALKDDQVLIETDISVDRHFNTNTINEYLQQLIDIYEKINSVKAIDANQIRKNLLTSIGLDNSPSIGL</sequence>
<dbReference type="OrthoDB" id="413993at2759"/>
<dbReference type="PANTHER" id="PTHR47345:SF1">
    <property type="entry name" value="CUT9-INTERACTING PROTEIN SCN1"/>
    <property type="match status" value="1"/>
</dbReference>
<dbReference type="GeneID" id="73472064"/>
<dbReference type="EMBL" id="JAGSYN010000223">
    <property type="protein sequence ID" value="KAG7661268.1"/>
    <property type="molecule type" value="Genomic_DNA"/>
</dbReference>
<dbReference type="RefSeq" id="XP_049261501.1">
    <property type="nucleotide sequence ID" value="XM_049409311.1"/>
</dbReference>
<reference evidence="1 2" key="1">
    <citation type="journal article" date="2021" name="DNA Res.">
        <title>Genome analysis of Candida subhashii reveals its hybrid nature and dual mitochondrial genome conformations.</title>
        <authorList>
            <person name="Mixao V."/>
            <person name="Hegedusova E."/>
            <person name="Saus E."/>
            <person name="Pryszcz L.P."/>
            <person name="Cillingova A."/>
            <person name="Nosek J."/>
            <person name="Gabaldon T."/>
        </authorList>
    </citation>
    <scope>NUCLEOTIDE SEQUENCE [LARGE SCALE GENOMIC DNA]</scope>
    <source>
        <strain evidence="1 2">CBS 10753</strain>
    </source>
</reference>
<dbReference type="Pfam" id="PF01026">
    <property type="entry name" value="TatD_DNase"/>
    <property type="match status" value="1"/>
</dbReference>
<dbReference type="InterPro" id="IPR053044">
    <property type="entry name" value="Metallo-hydrolase/TatD-type"/>
</dbReference>
<organism evidence="1 2">
    <name type="scientific">[Candida] subhashii</name>
    <dbReference type="NCBI Taxonomy" id="561895"/>
    <lineage>
        <taxon>Eukaryota</taxon>
        <taxon>Fungi</taxon>
        <taxon>Dikarya</taxon>
        <taxon>Ascomycota</taxon>
        <taxon>Saccharomycotina</taxon>
        <taxon>Pichiomycetes</taxon>
        <taxon>Debaryomycetaceae</taxon>
        <taxon>Spathaspora</taxon>
    </lineage>
</organism>
<proteinExistence type="predicted"/>
<protein>
    <submittedName>
        <fullName evidence="1">Scn1</fullName>
    </submittedName>
</protein>
<dbReference type="InterPro" id="IPR001130">
    <property type="entry name" value="TatD-like"/>
</dbReference>
<gene>
    <name evidence="1" type="ORF">J8A68_005264</name>
</gene>